<evidence type="ECO:0000256" key="2">
    <source>
        <dbReference type="ARBA" id="ARBA00022723"/>
    </source>
</evidence>
<feature type="binding site" evidence="5">
    <location>
        <position position="165"/>
    </location>
    <ligand>
        <name>Fe cation</name>
        <dbReference type="ChEBI" id="CHEBI:24875"/>
        <note>catalytic</note>
    </ligand>
</feature>
<keyword evidence="2 5" id="KW-0479">Metal-binding</keyword>
<gene>
    <name evidence="6" type="ORF">KDK_66680</name>
</gene>
<evidence type="ECO:0000313" key="6">
    <source>
        <dbReference type="EMBL" id="GCE22868.1"/>
    </source>
</evidence>
<dbReference type="Pfam" id="PF03055">
    <property type="entry name" value="RPE65"/>
    <property type="match status" value="1"/>
</dbReference>
<feature type="binding site" evidence="5">
    <location>
        <position position="215"/>
    </location>
    <ligand>
        <name>Fe cation</name>
        <dbReference type="ChEBI" id="CHEBI:24875"/>
        <note>catalytic</note>
    </ligand>
</feature>
<proteinExistence type="inferred from homology"/>
<dbReference type="OrthoDB" id="6636843at2"/>
<comment type="cofactor">
    <cofactor evidence="5">
        <name>Fe(2+)</name>
        <dbReference type="ChEBI" id="CHEBI:29033"/>
    </cofactor>
    <text evidence="5">Binds 1 Fe(2+) ion per subunit.</text>
</comment>
<protein>
    <submittedName>
        <fullName evidence="6">15,15' beta carotene dioxygenase</fullName>
    </submittedName>
</protein>
<reference evidence="7" key="1">
    <citation type="submission" date="2018-12" db="EMBL/GenBank/DDBJ databases">
        <title>Tengunoibacter tsumagoiensis gen. nov., sp. nov., Dictyobacter kobayashii sp. nov., D. alpinus sp. nov., and D. joshuensis sp. nov. and description of Dictyobacteraceae fam. nov. within the order Ktedonobacterales isolated from Tengu-no-mugimeshi.</title>
        <authorList>
            <person name="Wang C.M."/>
            <person name="Zheng Y."/>
            <person name="Sakai Y."/>
            <person name="Toyoda A."/>
            <person name="Minakuchi Y."/>
            <person name="Abe K."/>
            <person name="Yokota A."/>
            <person name="Yabe S."/>
        </authorList>
    </citation>
    <scope>NUCLEOTIDE SEQUENCE [LARGE SCALE GENOMIC DNA]</scope>
    <source>
        <strain evidence="7">Uno11</strain>
    </source>
</reference>
<dbReference type="GO" id="GO:0016121">
    <property type="term" value="P:carotene catabolic process"/>
    <property type="evidence" value="ECO:0007669"/>
    <property type="project" value="TreeGrafter"/>
</dbReference>
<dbReference type="RefSeq" id="WP_126556282.1">
    <property type="nucleotide sequence ID" value="NZ_BIFS01000002.1"/>
</dbReference>
<organism evidence="6 7">
    <name type="scientific">Dictyobacter kobayashii</name>
    <dbReference type="NCBI Taxonomy" id="2014872"/>
    <lineage>
        <taxon>Bacteria</taxon>
        <taxon>Bacillati</taxon>
        <taxon>Chloroflexota</taxon>
        <taxon>Ktedonobacteria</taxon>
        <taxon>Ktedonobacterales</taxon>
        <taxon>Dictyobacteraceae</taxon>
        <taxon>Dictyobacter</taxon>
    </lineage>
</organism>
<evidence type="ECO:0000256" key="3">
    <source>
        <dbReference type="ARBA" id="ARBA00023002"/>
    </source>
</evidence>
<comment type="similarity">
    <text evidence="1">Belongs to the carotenoid oxygenase family.</text>
</comment>
<keyword evidence="3" id="KW-0560">Oxidoreductase</keyword>
<feature type="binding site" evidence="5">
    <location>
        <position position="471"/>
    </location>
    <ligand>
        <name>Fe cation</name>
        <dbReference type="ChEBI" id="CHEBI:24875"/>
        <note>catalytic</note>
    </ligand>
</feature>
<keyword evidence="7" id="KW-1185">Reference proteome</keyword>
<dbReference type="GO" id="GO:0046872">
    <property type="term" value="F:metal ion binding"/>
    <property type="evidence" value="ECO:0007669"/>
    <property type="project" value="UniProtKB-KW"/>
</dbReference>
<dbReference type="GO" id="GO:0010436">
    <property type="term" value="F:carotenoid dioxygenase activity"/>
    <property type="evidence" value="ECO:0007669"/>
    <property type="project" value="TreeGrafter"/>
</dbReference>
<sequence length="481" mass="54162">MANGINAGYLSLNEEIVLDRLPIKGTLPGWLAGSLLRNGPAKFELGPDTFRHWFDGFAMLHRFTLKDGQVSYANKFLQSEQYKISMEQGRIVFGQFATDPCKAIFKGTMTETDSVNANVSINKVAGDFVAMTETPLPIAFNPHTLETLGVVHYEDALQGHHGSAHPHYDFQRHMSVSYMTEFNMPSIFHVYAIPDHEHRRQEIGRYALMEPSYLHSFGLTEQYIVIVEFPYRVNPLNLLNSHKPFIENYEWRPQEPATFVIMRKSNGEVVGRYETEAFFAFHHVNAFEQAGEVVVDISAYDSPAVIQSLYLDQLRDRVEPATQSSARITGGELRRYHVPLGSAPVRYELLSHEAVELPTINYRRYNAGDYAVVYGVSTPEQRVAAFSSQLVRVDLHGALGSNTKIWGEEACYPGEPIFAEAPDARFEDDGVILSVVLDARVGRSFLLVLNAHTFEEIARAEVPHHIPLGFHGEFFPSIAIL</sequence>
<dbReference type="PANTHER" id="PTHR10543:SF24">
    <property type="entry name" value="CAROTENOID ISOMEROOXYGENASE"/>
    <property type="match status" value="1"/>
</dbReference>
<dbReference type="Proteomes" id="UP000287188">
    <property type="component" value="Unassembled WGS sequence"/>
</dbReference>
<keyword evidence="4 5" id="KW-0408">Iron</keyword>
<dbReference type="EMBL" id="BIFS01000002">
    <property type="protein sequence ID" value="GCE22868.1"/>
    <property type="molecule type" value="Genomic_DNA"/>
</dbReference>
<evidence type="ECO:0000256" key="4">
    <source>
        <dbReference type="ARBA" id="ARBA00023004"/>
    </source>
</evidence>
<dbReference type="InterPro" id="IPR004294">
    <property type="entry name" value="Carotenoid_Oase"/>
</dbReference>
<accession>A0A402AUS3</accession>
<dbReference type="AlphaFoldDB" id="A0A402AUS3"/>
<comment type="caution">
    <text evidence="6">The sequence shown here is derived from an EMBL/GenBank/DDBJ whole genome shotgun (WGS) entry which is preliminary data.</text>
</comment>
<keyword evidence="6" id="KW-0223">Dioxygenase</keyword>
<evidence type="ECO:0000256" key="5">
    <source>
        <dbReference type="PIRSR" id="PIRSR604294-1"/>
    </source>
</evidence>
<evidence type="ECO:0000313" key="7">
    <source>
        <dbReference type="Proteomes" id="UP000287188"/>
    </source>
</evidence>
<evidence type="ECO:0000256" key="1">
    <source>
        <dbReference type="ARBA" id="ARBA00006787"/>
    </source>
</evidence>
<name>A0A402AUS3_9CHLR</name>
<dbReference type="PANTHER" id="PTHR10543">
    <property type="entry name" value="BETA-CAROTENE DIOXYGENASE"/>
    <property type="match status" value="1"/>
</dbReference>
<feature type="binding site" evidence="5">
    <location>
        <position position="282"/>
    </location>
    <ligand>
        <name>Fe cation</name>
        <dbReference type="ChEBI" id="CHEBI:24875"/>
        <note>catalytic</note>
    </ligand>
</feature>